<keyword evidence="2" id="KW-1185">Reference proteome</keyword>
<evidence type="ECO:0000313" key="1">
    <source>
        <dbReference type="EMBL" id="KZN95025.1"/>
    </source>
</evidence>
<name>A0A164A7J5_9BACI</name>
<accession>A0A164A7J5</accession>
<accession>A0A165WIV6</accession>
<proteinExistence type="predicted"/>
<reference evidence="1 2" key="1">
    <citation type="submission" date="2016-04" db="EMBL/GenBank/DDBJ databases">
        <title>Draft genome sequence of Aeribacillus pallidus 8m3 from petroleum reservoir.</title>
        <authorList>
            <person name="Poltaraus A.B."/>
            <person name="Nazina T.N."/>
            <person name="Tourova T.P."/>
            <person name="Malakho S.M."/>
            <person name="Korshunova A.V."/>
            <person name="Sokolova D.S."/>
        </authorList>
    </citation>
    <scope>NUCLEOTIDE SEQUENCE [LARGE SCALE GENOMIC DNA]</scope>
    <source>
        <strain evidence="1 2">8m3</strain>
    </source>
</reference>
<organism evidence="1 2">
    <name type="scientific">Aeribacillus pallidus</name>
    <dbReference type="NCBI Taxonomy" id="33936"/>
    <lineage>
        <taxon>Bacteria</taxon>
        <taxon>Bacillati</taxon>
        <taxon>Bacillota</taxon>
        <taxon>Bacilli</taxon>
        <taxon>Bacillales</taxon>
        <taxon>Bacillaceae</taxon>
        <taxon>Aeribacillus</taxon>
    </lineage>
</organism>
<dbReference type="EMBL" id="LWBR01000067">
    <property type="protein sequence ID" value="KZN95025.1"/>
    <property type="molecule type" value="Genomic_DNA"/>
</dbReference>
<dbReference type="Proteomes" id="UP000076476">
    <property type="component" value="Unassembled WGS sequence"/>
</dbReference>
<gene>
    <name evidence="1" type="ORF">AZI98_16240</name>
</gene>
<protein>
    <submittedName>
        <fullName evidence="1">Uncharacterized protein</fullName>
    </submittedName>
</protein>
<dbReference type="AlphaFoldDB" id="A0A164A7J5"/>
<sequence length="90" mass="10387">MEFISKKEIEEIIDELTGAFHSSIKKELDDIEDIEYKITTDSIRIKQEVPDHSILASTVPSEDKSQVEKVVFFTESICKGVKDIFQKFTF</sequence>
<dbReference type="RefSeq" id="WP_063389306.1">
    <property type="nucleotide sequence ID" value="NZ_LVHY01000086.1"/>
</dbReference>
<evidence type="ECO:0000313" key="2">
    <source>
        <dbReference type="Proteomes" id="UP000076476"/>
    </source>
</evidence>
<comment type="caution">
    <text evidence="1">The sequence shown here is derived from an EMBL/GenBank/DDBJ whole genome shotgun (WGS) entry which is preliminary data.</text>
</comment>